<organism evidence="2 3">
    <name type="scientific">Coniophora puteana (strain RWD-64-598)</name>
    <name type="common">Brown rot fungus</name>
    <dbReference type="NCBI Taxonomy" id="741705"/>
    <lineage>
        <taxon>Eukaryota</taxon>
        <taxon>Fungi</taxon>
        <taxon>Dikarya</taxon>
        <taxon>Basidiomycota</taxon>
        <taxon>Agaricomycotina</taxon>
        <taxon>Agaricomycetes</taxon>
        <taxon>Agaricomycetidae</taxon>
        <taxon>Boletales</taxon>
        <taxon>Coniophorineae</taxon>
        <taxon>Coniophoraceae</taxon>
        <taxon>Coniophora</taxon>
    </lineage>
</organism>
<evidence type="ECO:0000313" key="2">
    <source>
        <dbReference type="EMBL" id="EIW81729.1"/>
    </source>
</evidence>
<accession>A0A5M3MRF1</accession>
<feature type="compositionally biased region" description="Acidic residues" evidence="1">
    <location>
        <begin position="58"/>
        <end position="70"/>
    </location>
</feature>
<gene>
    <name evidence="2" type="ORF">CONPUDRAFT_122219</name>
</gene>
<dbReference type="PANTHER" id="PTHR22684:SF0">
    <property type="entry name" value="RIBOSOME QUALITY CONTROL COMPLEX SUBUNIT TCF25"/>
    <property type="match status" value="1"/>
</dbReference>
<dbReference type="RefSeq" id="XP_007767616.1">
    <property type="nucleotide sequence ID" value="XM_007769426.1"/>
</dbReference>
<evidence type="ECO:0000256" key="1">
    <source>
        <dbReference type="SAM" id="MobiDB-lite"/>
    </source>
</evidence>
<dbReference type="GO" id="GO:1990112">
    <property type="term" value="C:RQC complex"/>
    <property type="evidence" value="ECO:0007669"/>
    <property type="project" value="TreeGrafter"/>
</dbReference>
<feature type="compositionally biased region" description="Polar residues" evidence="1">
    <location>
        <begin position="102"/>
        <end position="116"/>
    </location>
</feature>
<reference evidence="3" key="1">
    <citation type="journal article" date="2012" name="Science">
        <title>The Paleozoic origin of enzymatic lignin decomposition reconstructed from 31 fungal genomes.</title>
        <authorList>
            <person name="Floudas D."/>
            <person name="Binder M."/>
            <person name="Riley R."/>
            <person name="Barry K."/>
            <person name="Blanchette R.A."/>
            <person name="Henrissat B."/>
            <person name="Martinez A.T."/>
            <person name="Otillar R."/>
            <person name="Spatafora J.W."/>
            <person name="Yadav J.S."/>
            <person name="Aerts A."/>
            <person name="Benoit I."/>
            <person name="Boyd A."/>
            <person name="Carlson A."/>
            <person name="Copeland A."/>
            <person name="Coutinho P.M."/>
            <person name="de Vries R.P."/>
            <person name="Ferreira P."/>
            <person name="Findley K."/>
            <person name="Foster B."/>
            <person name="Gaskell J."/>
            <person name="Glotzer D."/>
            <person name="Gorecki P."/>
            <person name="Heitman J."/>
            <person name="Hesse C."/>
            <person name="Hori C."/>
            <person name="Igarashi K."/>
            <person name="Jurgens J.A."/>
            <person name="Kallen N."/>
            <person name="Kersten P."/>
            <person name="Kohler A."/>
            <person name="Kuees U."/>
            <person name="Kumar T.K.A."/>
            <person name="Kuo A."/>
            <person name="LaButti K."/>
            <person name="Larrondo L.F."/>
            <person name="Lindquist E."/>
            <person name="Ling A."/>
            <person name="Lombard V."/>
            <person name="Lucas S."/>
            <person name="Lundell T."/>
            <person name="Martin R."/>
            <person name="McLaughlin D.J."/>
            <person name="Morgenstern I."/>
            <person name="Morin E."/>
            <person name="Murat C."/>
            <person name="Nagy L.G."/>
            <person name="Nolan M."/>
            <person name="Ohm R.A."/>
            <person name="Patyshakuliyeva A."/>
            <person name="Rokas A."/>
            <person name="Ruiz-Duenas F.J."/>
            <person name="Sabat G."/>
            <person name="Salamov A."/>
            <person name="Samejima M."/>
            <person name="Schmutz J."/>
            <person name="Slot J.C."/>
            <person name="St John F."/>
            <person name="Stenlid J."/>
            <person name="Sun H."/>
            <person name="Sun S."/>
            <person name="Syed K."/>
            <person name="Tsang A."/>
            <person name="Wiebenga A."/>
            <person name="Young D."/>
            <person name="Pisabarro A."/>
            <person name="Eastwood D.C."/>
            <person name="Martin F."/>
            <person name="Cullen D."/>
            <person name="Grigoriev I.V."/>
            <person name="Hibbett D.S."/>
        </authorList>
    </citation>
    <scope>NUCLEOTIDE SEQUENCE [LARGE SCALE GENOMIC DNA]</scope>
    <source>
        <strain evidence="3">RWD-64-598 SS2</strain>
    </source>
</reference>
<feature type="compositionally biased region" description="Low complexity" evidence="1">
    <location>
        <begin position="201"/>
        <end position="212"/>
    </location>
</feature>
<feature type="compositionally biased region" description="Acidic residues" evidence="1">
    <location>
        <begin position="844"/>
        <end position="861"/>
    </location>
</feature>
<feature type="compositionally biased region" description="Basic residues" evidence="1">
    <location>
        <begin position="76"/>
        <end position="90"/>
    </location>
</feature>
<comment type="caution">
    <text evidence="2">The sequence shown here is derived from an EMBL/GenBank/DDBJ whole genome shotgun (WGS) entry which is preliminary data.</text>
</comment>
<dbReference type="AlphaFoldDB" id="A0A5M3MRF1"/>
<keyword evidence="3" id="KW-1185">Reference proteome</keyword>
<feature type="region of interest" description="Disordered" evidence="1">
    <location>
        <begin position="777"/>
        <end position="861"/>
    </location>
</feature>
<protein>
    <submittedName>
        <fullName evidence="2">DUF654-domain-containing protein</fullName>
    </submittedName>
</protein>
<dbReference type="Pfam" id="PF04910">
    <property type="entry name" value="Tcf25"/>
    <property type="match status" value="1"/>
</dbReference>
<dbReference type="KEGG" id="cput:CONPUDRAFT_122219"/>
<sequence length="861" mass="95060">MPPRLNKRQAREQEELQALGLAEQEASNEEVSEVEEPAMKPQSRATGFAALLDQDGNDREEDEEEEEEEHMDQTKPSKKKQSKKKKKKAPARTPVIDDAEPSTESPVGSAGKSTPTAAGKKSKAKQKSKGKDKPAEDDIDKALAELSAKTPSSTAQPLTRTSHSTLSSLLAPHLAISPQHLDPTAELRKFFGSKVLSAVSASSSDASTSRAGARGKRGGGGRETALRSVLTRPPAIWARYKPREGLSVRPLDGEEVGKKTGGVNAGERWYTVEYSKGYKTKTKAFVDSVMMGDPDAMWMIYRDFPWQADTLLQLAELQRHREDFARAVELTDQALFAYERAFTGRFSLLSGSNRLDFDYVESRPFYLALHRQAFDLVRRGCLRTAFEFTKLLWSLDPWSDPHGALLHLDFLAVRANMGDWLLDVYDAYASMYAKSKAQDKDKTDRVDPSVLPGWMYARSLAIRVREGGKENTKGGGGGSVSSTEALREAIIAFPSVVPVLADKADVSLSGELRSHPAFRLHTDESGLSSPQAALHLLSHLYATRSANLWKEPEVASWFRETANSMLSKFTARTSPHDTSNPTRARFLKIYTSPLLISSLYRHVLVLSMQSLLPFMRTALNSQASTHLACDPLPPPTARTTYDQSFFADVAAAAARASLSTDYTRPATRREERLLERAMPDRNMREQLLALYDRHPREIGAMFGGRLGWVQRVADMGEEGMGLVDMIVGMEEQGFAGGRLGLAGNVPPVMGQRGMPGGFEMPLEIPEEGIEIPVRFEMGSDDEDGDERDGAGVVREYEGEVEDEPTGPVDEDDSEDEDEEPVGAPMPLRVMRNFLTRLWGGAPPPEDEDDDEEDEVDDDPGH</sequence>
<evidence type="ECO:0000313" key="3">
    <source>
        <dbReference type="Proteomes" id="UP000053558"/>
    </source>
</evidence>
<dbReference type="OrthoDB" id="205993at2759"/>
<dbReference type="EMBL" id="JH711577">
    <property type="protein sequence ID" value="EIW81729.1"/>
    <property type="molecule type" value="Genomic_DNA"/>
</dbReference>
<dbReference type="Proteomes" id="UP000053558">
    <property type="component" value="Unassembled WGS sequence"/>
</dbReference>
<dbReference type="InterPro" id="IPR006994">
    <property type="entry name" value="TCF25/Rqc1"/>
</dbReference>
<feature type="compositionally biased region" description="Basic and acidic residues" evidence="1">
    <location>
        <begin position="129"/>
        <end position="143"/>
    </location>
</feature>
<feature type="compositionally biased region" description="Acidic residues" evidence="1">
    <location>
        <begin position="26"/>
        <end position="36"/>
    </location>
</feature>
<dbReference type="OMA" id="IWGKMPP"/>
<dbReference type="PANTHER" id="PTHR22684">
    <property type="entry name" value="NULP1-RELATED"/>
    <property type="match status" value="1"/>
</dbReference>
<dbReference type="GO" id="GO:0072344">
    <property type="term" value="P:rescue of stalled ribosome"/>
    <property type="evidence" value="ECO:0007669"/>
    <property type="project" value="TreeGrafter"/>
</dbReference>
<proteinExistence type="predicted"/>
<feature type="compositionally biased region" description="Acidic residues" evidence="1">
    <location>
        <begin position="798"/>
        <end position="820"/>
    </location>
</feature>
<dbReference type="GO" id="GO:1990116">
    <property type="term" value="P:ribosome-associated ubiquitin-dependent protein catabolic process"/>
    <property type="evidence" value="ECO:0007669"/>
    <property type="project" value="TreeGrafter"/>
</dbReference>
<dbReference type="GeneID" id="19199673"/>
<feature type="region of interest" description="Disordered" evidence="1">
    <location>
        <begin position="201"/>
        <end position="223"/>
    </location>
</feature>
<name>A0A5M3MRF1_CONPW</name>
<feature type="region of interest" description="Disordered" evidence="1">
    <location>
        <begin position="21"/>
        <end position="164"/>
    </location>
</feature>